<accession>A0A0G4GP14</accession>
<dbReference type="PANTHER" id="PTHR12875">
    <property type="entry name" value="GOLGI TO ER TRAFFIC PROTEIN 4 HOMOLOG"/>
    <property type="match status" value="1"/>
</dbReference>
<dbReference type="EMBL" id="CDMZ01001403">
    <property type="protein sequence ID" value="CEM32051.1"/>
    <property type="molecule type" value="Genomic_DNA"/>
</dbReference>
<dbReference type="PANTHER" id="PTHR12875:SF0">
    <property type="entry name" value="GOLGI TO ER TRAFFIC PROTEIN 4 HOMOLOG"/>
    <property type="match status" value="1"/>
</dbReference>
<dbReference type="VEuPathDB" id="CryptoDB:Cvel_22750"/>
<dbReference type="Pfam" id="PF04190">
    <property type="entry name" value="GET4"/>
    <property type="match status" value="1"/>
</dbReference>
<dbReference type="Gene3D" id="1.25.40.10">
    <property type="entry name" value="Tetratricopeptide repeat domain"/>
    <property type="match status" value="1"/>
</dbReference>
<proteinExistence type="inferred from homology"/>
<sequence length="316" mass="35075">MTTRLHRSIEKKLEENQPYDASQMVKTLYARACNKGSFHEAADMAFDFALKFAQKELYTIAADFGMMMVQAWENACTSNASVGEIEMDGSSAQSVQSSRAAFFSHEDRRQKIQTVLSACPPKSSKDKFKFVERAVKNSISDEVPDGDPGLHKLAGEAYLSEEEYGKAQLHLVFCGDVQLLLALLAAWKAKCYASERDLLVLRLVLVLLSMKDVATADALVREYADLDAPFVDPPLQFAYLLVEACKQQQVGFYKHIKTKYTLVLRRDPAFSECLAVIEAVCLGMEEQRGAGGGLGNLMGMVSNLMRNLNETAEEDP</sequence>
<dbReference type="GO" id="GO:0045048">
    <property type="term" value="P:protein insertion into ER membrane"/>
    <property type="evidence" value="ECO:0007669"/>
    <property type="project" value="InterPro"/>
</dbReference>
<dbReference type="GO" id="GO:0005829">
    <property type="term" value="C:cytosol"/>
    <property type="evidence" value="ECO:0007669"/>
    <property type="project" value="TreeGrafter"/>
</dbReference>
<gene>
    <name evidence="2" type="ORF">Cvel_22750</name>
</gene>
<dbReference type="PhylomeDB" id="A0A0G4GP14"/>
<evidence type="ECO:0000313" key="2">
    <source>
        <dbReference type="EMBL" id="CEM32051.1"/>
    </source>
</evidence>
<dbReference type="InterPro" id="IPR007317">
    <property type="entry name" value="GET4"/>
</dbReference>
<evidence type="ECO:0000256" key="1">
    <source>
        <dbReference type="ARBA" id="ARBA00005351"/>
    </source>
</evidence>
<dbReference type="InterPro" id="IPR011990">
    <property type="entry name" value="TPR-like_helical_dom_sf"/>
</dbReference>
<name>A0A0G4GP14_9ALVE</name>
<comment type="similarity">
    <text evidence="1">Belongs to the GET4 family.</text>
</comment>
<organism evidence="2">
    <name type="scientific">Chromera velia CCMP2878</name>
    <dbReference type="NCBI Taxonomy" id="1169474"/>
    <lineage>
        <taxon>Eukaryota</taxon>
        <taxon>Sar</taxon>
        <taxon>Alveolata</taxon>
        <taxon>Colpodellida</taxon>
        <taxon>Chromeraceae</taxon>
        <taxon>Chromera</taxon>
    </lineage>
</organism>
<reference evidence="2" key="1">
    <citation type="submission" date="2014-11" db="EMBL/GenBank/DDBJ databases">
        <authorList>
            <person name="Otto D Thomas"/>
            <person name="Naeem Raeece"/>
        </authorList>
    </citation>
    <scope>NUCLEOTIDE SEQUENCE</scope>
</reference>
<dbReference type="AlphaFoldDB" id="A0A0G4GP14"/>
<protein>
    <submittedName>
        <fullName evidence="2">Uncharacterized protein</fullName>
    </submittedName>
</protein>